<dbReference type="PRINTS" id="PR00344">
    <property type="entry name" value="BCTRLSENSOR"/>
</dbReference>
<evidence type="ECO:0000256" key="13">
    <source>
        <dbReference type="SAM" id="Phobius"/>
    </source>
</evidence>
<evidence type="ECO:0000256" key="6">
    <source>
        <dbReference type="ARBA" id="ARBA00022692"/>
    </source>
</evidence>
<dbReference type="CDD" id="cd00082">
    <property type="entry name" value="HisKA"/>
    <property type="match status" value="1"/>
</dbReference>
<dbReference type="CDD" id="cd00075">
    <property type="entry name" value="HATPase"/>
    <property type="match status" value="1"/>
</dbReference>
<dbReference type="Gene3D" id="1.20.120.620">
    <property type="entry name" value="Backbone structure of the membrane domain of e. Coli histidine kinase receptor kdpd"/>
    <property type="match status" value="1"/>
</dbReference>
<dbReference type="EC" id="2.7.13.3" evidence="3"/>
<dbReference type="AlphaFoldDB" id="A0A455SXE2"/>
<evidence type="ECO:0000256" key="9">
    <source>
        <dbReference type="ARBA" id="ARBA00022840"/>
    </source>
</evidence>
<dbReference type="GO" id="GO:0005886">
    <property type="term" value="C:plasma membrane"/>
    <property type="evidence" value="ECO:0007669"/>
    <property type="project" value="TreeGrafter"/>
</dbReference>
<keyword evidence="8" id="KW-0418">Kinase</keyword>
<keyword evidence="7" id="KW-0547">Nucleotide-binding</keyword>
<feature type="domain" description="Histidine kinase" evidence="14">
    <location>
        <begin position="313"/>
        <end position="532"/>
    </location>
</feature>
<evidence type="ECO:0000256" key="7">
    <source>
        <dbReference type="ARBA" id="ARBA00022741"/>
    </source>
</evidence>
<proteinExistence type="predicted"/>
<dbReference type="InterPro" id="IPR005467">
    <property type="entry name" value="His_kinase_dom"/>
</dbReference>
<keyword evidence="12 13" id="KW-0472">Membrane</keyword>
<comment type="subcellular location">
    <subcellularLocation>
        <location evidence="2">Membrane</location>
        <topology evidence="2">Multi-pass membrane protein</topology>
    </subcellularLocation>
</comment>
<dbReference type="Pfam" id="PF13493">
    <property type="entry name" value="DUF4118"/>
    <property type="match status" value="1"/>
</dbReference>
<dbReference type="SUPFAM" id="SSF55781">
    <property type="entry name" value="GAF domain-like"/>
    <property type="match status" value="1"/>
</dbReference>
<feature type="transmembrane region" description="Helical" evidence="13">
    <location>
        <begin position="80"/>
        <end position="100"/>
    </location>
</feature>
<dbReference type="Gene3D" id="3.30.450.40">
    <property type="match status" value="1"/>
</dbReference>
<dbReference type="GO" id="GO:0000155">
    <property type="term" value="F:phosphorelay sensor kinase activity"/>
    <property type="evidence" value="ECO:0007669"/>
    <property type="project" value="InterPro"/>
</dbReference>
<evidence type="ECO:0000259" key="14">
    <source>
        <dbReference type="PROSITE" id="PS50109"/>
    </source>
</evidence>
<dbReference type="Gene3D" id="3.30.565.10">
    <property type="entry name" value="Histidine kinase-like ATPase, C-terminal domain"/>
    <property type="match status" value="1"/>
</dbReference>
<dbReference type="SMART" id="SM00388">
    <property type="entry name" value="HisKA"/>
    <property type="match status" value="1"/>
</dbReference>
<dbReference type="GO" id="GO:0042802">
    <property type="term" value="F:identical protein binding"/>
    <property type="evidence" value="ECO:0007669"/>
    <property type="project" value="UniProtKB-ARBA"/>
</dbReference>
<evidence type="ECO:0000256" key="12">
    <source>
        <dbReference type="ARBA" id="ARBA00023136"/>
    </source>
</evidence>
<accession>A0A455SXE2</accession>
<dbReference type="EMBL" id="AP019376">
    <property type="protein sequence ID" value="BBH91562.1"/>
    <property type="molecule type" value="Genomic_DNA"/>
</dbReference>
<evidence type="ECO:0000313" key="15">
    <source>
        <dbReference type="EMBL" id="BBH91562.1"/>
    </source>
</evidence>
<keyword evidence="5" id="KW-0808">Transferase</keyword>
<organism evidence="15">
    <name type="scientific">Thermosporothrix sp. COM3</name>
    <dbReference type="NCBI Taxonomy" id="2490863"/>
    <lineage>
        <taxon>Bacteria</taxon>
        <taxon>Bacillati</taxon>
        <taxon>Chloroflexota</taxon>
        <taxon>Ktedonobacteria</taxon>
        <taxon>Ktedonobacterales</taxon>
        <taxon>Thermosporotrichaceae</taxon>
        <taxon>Thermosporothrix</taxon>
    </lineage>
</organism>
<keyword evidence="9" id="KW-0067">ATP-binding</keyword>
<dbReference type="Pfam" id="PF00512">
    <property type="entry name" value="HisKA"/>
    <property type="match status" value="1"/>
</dbReference>
<dbReference type="PANTHER" id="PTHR45569:SF1">
    <property type="entry name" value="SENSOR PROTEIN KDPD"/>
    <property type="match status" value="1"/>
</dbReference>
<dbReference type="FunFam" id="3.30.565.10:FF:000042">
    <property type="entry name" value="Two-component sensor histidine kinase KdpD"/>
    <property type="match status" value="1"/>
</dbReference>
<dbReference type="InterPro" id="IPR036890">
    <property type="entry name" value="HATPase_C_sf"/>
</dbReference>
<dbReference type="Pfam" id="PF02518">
    <property type="entry name" value="HATPase_c"/>
    <property type="match status" value="1"/>
</dbReference>
<evidence type="ECO:0000256" key="3">
    <source>
        <dbReference type="ARBA" id="ARBA00012438"/>
    </source>
</evidence>
<evidence type="ECO:0000256" key="2">
    <source>
        <dbReference type="ARBA" id="ARBA00004141"/>
    </source>
</evidence>
<dbReference type="SUPFAM" id="SSF47384">
    <property type="entry name" value="Homodimeric domain of signal transducing histidine kinase"/>
    <property type="match status" value="1"/>
</dbReference>
<protein>
    <recommendedName>
        <fullName evidence="3">histidine kinase</fullName>
        <ecNumber evidence="3">2.7.13.3</ecNumber>
    </recommendedName>
</protein>
<dbReference type="InterPro" id="IPR038318">
    <property type="entry name" value="KdpD_sf"/>
</dbReference>
<evidence type="ECO:0000256" key="1">
    <source>
        <dbReference type="ARBA" id="ARBA00000085"/>
    </source>
</evidence>
<evidence type="ECO:0000256" key="11">
    <source>
        <dbReference type="ARBA" id="ARBA00023012"/>
    </source>
</evidence>
<dbReference type="InterPro" id="IPR004358">
    <property type="entry name" value="Sig_transdc_His_kin-like_C"/>
</dbReference>
<dbReference type="InterPro" id="IPR052023">
    <property type="entry name" value="Histidine_kinase_KdpD"/>
</dbReference>
<dbReference type="SMART" id="SM00387">
    <property type="entry name" value="HATPase_c"/>
    <property type="match status" value="1"/>
</dbReference>
<sequence length="537" mass="60519">MIDTLLGLVSALCLSGIILLFGLYPKIPNITFLYLLAVLLLATTRGLYAALVATIVAFLSFDYLLVDPIYTFTIHRFEEWLALFICLLISVITGQLAARLRQQAEEAKKREGETRALYNLVRATLDEENLERQLQVVADSILQVFLSAGVRDCAILLPDERGVLTLRADACHVAEHMRLSADEAITAESAMREGKIVDLYLEDNGPHSSSSYWFRRDLREGRQRNLYVRMLPLRVGVRVIGVARLLVEDDSRRFSLARSLRISDVRKDPQQTFFWTFLDQATAVIDRARLQQENLQVELLRRTDALRTALLSSVSHDLRTPLASIKAAASSLLQEDVEWNPEERRSFAQAIETEADRLNRLVGNLLDMSRIEGGALKPEKEWYLVNELIYDVLERLSPMLRGREVRTTIPDELPPVEIDYLQMDQVLTNLIENAVRYTPPASPIEVSVEARSQDLLISVGDYGPGIPPADIERIFDKFYRVLETKRKNTSIMGSGLGLAVCRGLVEAHGGRIWAENREGGGALFRFTLPLEKGVQEG</sequence>
<keyword evidence="11" id="KW-0902">Two-component regulatory system</keyword>
<dbReference type="InterPro" id="IPR003661">
    <property type="entry name" value="HisK_dim/P_dom"/>
</dbReference>
<comment type="catalytic activity">
    <reaction evidence="1">
        <text>ATP + protein L-histidine = ADP + protein N-phospho-L-histidine.</text>
        <dbReference type="EC" id="2.7.13.3"/>
    </reaction>
</comment>
<dbReference type="GO" id="GO:0005524">
    <property type="term" value="F:ATP binding"/>
    <property type="evidence" value="ECO:0007669"/>
    <property type="project" value="UniProtKB-KW"/>
</dbReference>
<dbReference type="InterPro" id="IPR036097">
    <property type="entry name" value="HisK_dim/P_sf"/>
</dbReference>
<dbReference type="InterPro" id="IPR003594">
    <property type="entry name" value="HATPase_dom"/>
</dbReference>
<evidence type="ECO:0000256" key="8">
    <source>
        <dbReference type="ARBA" id="ARBA00022777"/>
    </source>
</evidence>
<dbReference type="InterPro" id="IPR025201">
    <property type="entry name" value="KdpD_TM"/>
</dbReference>
<evidence type="ECO:0000256" key="10">
    <source>
        <dbReference type="ARBA" id="ARBA00022989"/>
    </source>
</evidence>
<feature type="transmembrane region" description="Helical" evidence="13">
    <location>
        <begin position="6"/>
        <end position="25"/>
    </location>
</feature>
<dbReference type="PROSITE" id="PS50109">
    <property type="entry name" value="HIS_KIN"/>
    <property type="match status" value="1"/>
</dbReference>
<dbReference type="PANTHER" id="PTHR45569">
    <property type="entry name" value="SENSOR PROTEIN KDPD"/>
    <property type="match status" value="1"/>
</dbReference>
<dbReference type="InterPro" id="IPR029016">
    <property type="entry name" value="GAF-like_dom_sf"/>
</dbReference>
<gene>
    <name evidence="15" type="ORF">KTC_63130</name>
</gene>
<evidence type="ECO:0000256" key="5">
    <source>
        <dbReference type="ARBA" id="ARBA00022679"/>
    </source>
</evidence>
<reference evidence="15" key="1">
    <citation type="submission" date="2018-12" db="EMBL/GenBank/DDBJ databases">
        <title>Novel natural products biosynthetic potential of the class Ktedonobacteria.</title>
        <authorList>
            <person name="Zheng Y."/>
            <person name="Saitou A."/>
            <person name="Wang C.M."/>
            <person name="Toyoda A."/>
            <person name="Minakuchi Y."/>
            <person name="Sekiguchi Y."/>
            <person name="Ueda K."/>
            <person name="Takano H."/>
            <person name="Sakai Y."/>
            <person name="Yokota A."/>
            <person name="Yabe S."/>
        </authorList>
    </citation>
    <scope>NUCLEOTIDE SEQUENCE</scope>
    <source>
        <strain evidence="15">COM3</strain>
    </source>
</reference>
<dbReference type="Gene3D" id="1.10.287.130">
    <property type="match status" value="1"/>
</dbReference>
<keyword evidence="4" id="KW-0597">Phosphoprotein</keyword>
<evidence type="ECO:0000256" key="4">
    <source>
        <dbReference type="ARBA" id="ARBA00022553"/>
    </source>
</evidence>
<feature type="transmembrane region" description="Helical" evidence="13">
    <location>
        <begin position="32"/>
        <end position="60"/>
    </location>
</feature>
<keyword evidence="10 13" id="KW-1133">Transmembrane helix</keyword>
<name>A0A455SXE2_9CHLR</name>
<keyword evidence="6 13" id="KW-0812">Transmembrane</keyword>
<dbReference type="SUPFAM" id="SSF55874">
    <property type="entry name" value="ATPase domain of HSP90 chaperone/DNA topoisomerase II/histidine kinase"/>
    <property type="match status" value="1"/>
</dbReference>